<organism evidence="2 3">
    <name type="scientific">Dactylococcopsis salina (strain PCC 8305)</name>
    <name type="common">Myxobactron salinum</name>
    <dbReference type="NCBI Taxonomy" id="13035"/>
    <lineage>
        <taxon>Bacteria</taxon>
        <taxon>Bacillati</taxon>
        <taxon>Cyanobacteriota</taxon>
        <taxon>Cyanophyceae</taxon>
        <taxon>Nodosilineales</taxon>
        <taxon>Cymatolegaceae</taxon>
        <taxon>Dactylococcopsis</taxon>
    </lineage>
</organism>
<feature type="region of interest" description="Disordered" evidence="1">
    <location>
        <begin position="571"/>
        <end position="590"/>
    </location>
</feature>
<dbReference type="Gene3D" id="3.40.50.300">
    <property type="entry name" value="P-loop containing nucleotide triphosphate hydrolases"/>
    <property type="match status" value="1"/>
</dbReference>
<dbReference type="AlphaFoldDB" id="K9Z012"/>
<protein>
    <recommendedName>
        <fullName evidence="4">KAP family P-loop domain protein</fullName>
    </recommendedName>
</protein>
<dbReference type="eggNOG" id="COG0572">
    <property type="taxonomic scope" value="Bacteria"/>
</dbReference>
<gene>
    <name evidence="2" type="ORF">Dacsa_3413</name>
</gene>
<proteinExistence type="predicted"/>
<reference evidence="2" key="1">
    <citation type="submission" date="2012-04" db="EMBL/GenBank/DDBJ databases">
        <title>Finished genome of Dactylococcopsis salina PCC 8305.</title>
        <authorList>
            <consortium name="US DOE Joint Genome Institute"/>
            <person name="Gugger M."/>
            <person name="Coursin T."/>
            <person name="Rippka R."/>
            <person name="Tandeau De Marsac N."/>
            <person name="Huntemann M."/>
            <person name="Wei C.-L."/>
            <person name="Han J."/>
            <person name="Detter J.C."/>
            <person name="Han C."/>
            <person name="Tapia R."/>
            <person name="Daligault H."/>
            <person name="Chen A."/>
            <person name="Krypides N."/>
            <person name="Mavromatis K."/>
            <person name="Markowitz V."/>
            <person name="Szeto E."/>
            <person name="Ivanova N."/>
            <person name="Ovchinnikova G."/>
            <person name="Pagani I."/>
            <person name="Pati A."/>
            <person name="Goodwin L."/>
            <person name="Peters L."/>
            <person name="Pitluck S."/>
            <person name="Woyke T."/>
            <person name="Kerfeld C."/>
        </authorList>
    </citation>
    <scope>NUCLEOTIDE SEQUENCE [LARGE SCALE GENOMIC DNA]</scope>
    <source>
        <strain evidence="2">PCC 8305</strain>
    </source>
</reference>
<dbReference type="KEGG" id="dsl:Dacsa_3413"/>
<evidence type="ECO:0000313" key="2">
    <source>
        <dbReference type="EMBL" id="AFZ51910.1"/>
    </source>
</evidence>
<dbReference type="InterPro" id="IPR027417">
    <property type="entry name" value="P-loop_NTPase"/>
</dbReference>
<name>K9Z012_DACS8</name>
<dbReference type="EMBL" id="CP003944">
    <property type="protein sequence ID" value="AFZ51910.1"/>
    <property type="molecule type" value="Genomic_DNA"/>
</dbReference>
<dbReference type="STRING" id="13035.Dacsa_3413"/>
<dbReference type="HOGENOM" id="CLU_417250_0_0_3"/>
<accession>K9Z012</accession>
<keyword evidence="3" id="KW-1185">Reference proteome</keyword>
<evidence type="ECO:0008006" key="4">
    <source>
        <dbReference type="Google" id="ProtNLM"/>
    </source>
</evidence>
<dbReference type="OrthoDB" id="227666at2"/>
<dbReference type="Proteomes" id="UP000010482">
    <property type="component" value="Chromosome"/>
</dbReference>
<sequence>MRDLETIIQQSINPFDTVSFKQGNFWEEDQSESLTVNSIHQDELKLIARILAQVAKDKNSRTILLKGDSGSGKTHLLGQIKKKLSNKAFFTHIIASIQNDYIFQYTLRKTIESLMFIPEGEKESQLLLWLKNIINQQDQGLLQKIQGQRKAFVGNMKAAYPTGIWKPNAFFSVLYALTQPELYYLACEWLKGDDLDDKDAKLLGTKERIKTEQNAIDVLASFSRISGSTLPIVLCFDEIDISNNRKDLLESILKLNMIIKTQKLKDFLVIISVITDTWQSYEGLIESSLKSPINQNISLKPLTSEQIKLLWSSRLNALHQQVKLKPKSNIAPLTEQDLRYYFPSGKANPRSALKVGHQLIQKYKTGQIIDPDPIASFQLQWQEEITKNKTNITQISQLSSAELANMLKQVMEALQVNSIEFNIFKKGNSSAVRSFHYLDNNGKRIGVIWYDQSNLGSFCTLMKSCKNLLSQEAYQQLILIRSQTVGNPKNKGYQLYQQIFQTDPNRHLIPNLESIHILATYHSLYSYATNKNLTVGYETPDITRLQELCRQAKVLENCDLLEELNIIQKDNESSDDDDQDYHQEHDDNKPDREKIKEFLLNLIKIQFFMGRKMLIERTLSQFNKEVSEEEVDRAIKTLIEKQQIRIVNPQAKPEEQSICLPT</sequence>
<evidence type="ECO:0000256" key="1">
    <source>
        <dbReference type="SAM" id="MobiDB-lite"/>
    </source>
</evidence>
<feature type="compositionally biased region" description="Basic and acidic residues" evidence="1">
    <location>
        <begin position="580"/>
        <end position="590"/>
    </location>
</feature>
<evidence type="ECO:0000313" key="3">
    <source>
        <dbReference type="Proteomes" id="UP000010482"/>
    </source>
</evidence>
<dbReference type="PATRIC" id="fig|13035.3.peg.3866"/>
<dbReference type="SUPFAM" id="SSF52540">
    <property type="entry name" value="P-loop containing nucleoside triphosphate hydrolases"/>
    <property type="match status" value="1"/>
</dbReference>
<dbReference type="RefSeq" id="WP_015230884.1">
    <property type="nucleotide sequence ID" value="NC_019780.1"/>
</dbReference>